<gene>
    <name evidence="4" type="ORF">T459_07291</name>
</gene>
<keyword evidence="5" id="KW-1185">Reference proteome</keyword>
<dbReference type="PANTHER" id="PTHR47186">
    <property type="entry name" value="LEUCINE-RICH REPEAT-CONTAINING PROTEIN 57"/>
    <property type="match status" value="1"/>
</dbReference>
<dbReference type="Proteomes" id="UP000222542">
    <property type="component" value="Unassembled WGS sequence"/>
</dbReference>
<dbReference type="AlphaFoldDB" id="A0A2G2ZT85"/>
<dbReference type="InterPro" id="IPR056789">
    <property type="entry name" value="LRR_R13L1-DRL21"/>
</dbReference>
<name>A0A2G2ZT85_CAPAN</name>
<reference evidence="4 5" key="2">
    <citation type="journal article" date="2017" name="Genome Biol.">
        <title>New reference genome sequences of hot pepper reveal the massive evolution of plant disease-resistance genes by retroduplication.</title>
        <authorList>
            <person name="Kim S."/>
            <person name="Park J."/>
            <person name="Yeom S.I."/>
            <person name="Kim Y.M."/>
            <person name="Seo E."/>
            <person name="Kim K.T."/>
            <person name="Kim M.S."/>
            <person name="Lee J.M."/>
            <person name="Cheong K."/>
            <person name="Shin H.S."/>
            <person name="Kim S.B."/>
            <person name="Han K."/>
            <person name="Lee J."/>
            <person name="Park M."/>
            <person name="Lee H.A."/>
            <person name="Lee H.Y."/>
            <person name="Lee Y."/>
            <person name="Oh S."/>
            <person name="Lee J.H."/>
            <person name="Choi E."/>
            <person name="Choi E."/>
            <person name="Lee S.E."/>
            <person name="Jeon J."/>
            <person name="Kim H."/>
            <person name="Choi G."/>
            <person name="Song H."/>
            <person name="Lee J."/>
            <person name="Lee S.C."/>
            <person name="Kwon J.K."/>
            <person name="Lee H.Y."/>
            <person name="Koo N."/>
            <person name="Hong Y."/>
            <person name="Kim R.W."/>
            <person name="Kang W.H."/>
            <person name="Huh J.H."/>
            <person name="Kang B.C."/>
            <person name="Yang T.J."/>
            <person name="Lee Y.H."/>
            <person name="Bennetzen J.L."/>
            <person name="Choi D."/>
        </authorList>
    </citation>
    <scope>NUCLEOTIDE SEQUENCE [LARGE SCALE GENOMIC DNA]</scope>
    <source>
        <strain evidence="5">cv. CM334</strain>
    </source>
</reference>
<feature type="domain" description="Disease resistance R13L4/SHOC-2-like LRR" evidence="2">
    <location>
        <begin position="80"/>
        <end position="171"/>
    </location>
</feature>
<evidence type="ECO:0000259" key="2">
    <source>
        <dbReference type="Pfam" id="PF23598"/>
    </source>
</evidence>
<evidence type="ECO:0000259" key="3">
    <source>
        <dbReference type="Pfam" id="PF25019"/>
    </source>
</evidence>
<evidence type="ECO:0000313" key="5">
    <source>
        <dbReference type="Proteomes" id="UP000222542"/>
    </source>
</evidence>
<evidence type="ECO:0000256" key="1">
    <source>
        <dbReference type="ARBA" id="ARBA00022737"/>
    </source>
</evidence>
<dbReference type="InterPro" id="IPR055414">
    <property type="entry name" value="LRR_R13L4/SHOC2-like"/>
</dbReference>
<dbReference type="Pfam" id="PF23598">
    <property type="entry name" value="LRR_14"/>
    <property type="match status" value="1"/>
</dbReference>
<dbReference type="Gene3D" id="3.80.10.10">
    <property type="entry name" value="Ribonuclease Inhibitor"/>
    <property type="match status" value="3"/>
</dbReference>
<keyword evidence="1" id="KW-0677">Repeat</keyword>
<proteinExistence type="predicted"/>
<dbReference type="InterPro" id="IPR032675">
    <property type="entry name" value="LRR_dom_sf"/>
</dbReference>
<accession>A0A2G2ZT85</accession>
<dbReference type="PANTHER" id="PTHR47186:SF13">
    <property type="entry name" value="DISEASE RESISTANCE PROTEIN RGA3"/>
    <property type="match status" value="1"/>
</dbReference>
<dbReference type="Gramene" id="PHT85185">
    <property type="protein sequence ID" value="PHT85185"/>
    <property type="gene ID" value="T459_07291"/>
</dbReference>
<dbReference type="Pfam" id="PF25019">
    <property type="entry name" value="LRR_R13L1-DRL21"/>
    <property type="match status" value="1"/>
</dbReference>
<organism evidence="4 5">
    <name type="scientific">Capsicum annuum</name>
    <name type="common">Capsicum pepper</name>
    <dbReference type="NCBI Taxonomy" id="4072"/>
    <lineage>
        <taxon>Eukaryota</taxon>
        <taxon>Viridiplantae</taxon>
        <taxon>Streptophyta</taxon>
        <taxon>Embryophyta</taxon>
        <taxon>Tracheophyta</taxon>
        <taxon>Spermatophyta</taxon>
        <taxon>Magnoliopsida</taxon>
        <taxon>eudicotyledons</taxon>
        <taxon>Gunneridae</taxon>
        <taxon>Pentapetalae</taxon>
        <taxon>asterids</taxon>
        <taxon>lamiids</taxon>
        <taxon>Solanales</taxon>
        <taxon>Solanaceae</taxon>
        <taxon>Solanoideae</taxon>
        <taxon>Capsiceae</taxon>
        <taxon>Capsicum</taxon>
    </lineage>
</organism>
<reference evidence="4 5" key="1">
    <citation type="journal article" date="2014" name="Nat. Genet.">
        <title>Genome sequence of the hot pepper provides insights into the evolution of pungency in Capsicum species.</title>
        <authorList>
            <person name="Kim S."/>
            <person name="Park M."/>
            <person name="Yeom S.I."/>
            <person name="Kim Y.M."/>
            <person name="Lee J.M."/>
            <person name="Lee H.A."/>
            <person name="Seo E."/>
            <person name="Choi J."/>
            <person name="Cheong K."/>
            <person name="Kim K.T."/>
            <person name="Jung K."/>
            <person name="Lee G.W."/>
            <person name="Oh S.K."/>
            <person name="Bae C."/>
            <person name="Kim S.B."/>
            <person name="Lee H.Y."/>
            <person name="Kim S.Y."/>
            <person name="Kim M.S."/>
            <person name="Kang B.C."/>
            <person name="Jo Y.D."/>
            <person name="Yang H.B."/>
            <person name="Jeong H.J."/>
            <person name="Kang W.H."/>
            <person name="Kwon J.K."/>
            <person name="Shin C."/>
            <person name="Lim J.Y."/>
            <person name="Park J.H."/>
            <person name="Huh J.H."/>
            <person name="Kim J.S."/>
            <person name="Kim B.D."/>
            <person name="Cohen O."/>
            <person name="Paran I."/>
            <person name="Suh M.C."/>
            <person name="Lee S.B."/>
            <person name="Kim Y.K."/>
            <person name="Shin Y."/>
            <person name="Noh S.J."/>
            <person name="Park J."/>
            <person name="Seo Y.S."/>
            <person name="Kwon S.Y."/>
            <person name="Kim H.A."/>
            <person name="Park J.M."/>
            <person name="Kim H.J."/>
            <person name="Choi S.B."/>
            <person name="Bosland P.W."/>
            <person name="Reeves G."/>
            <person name="Jo S.H."/>
            <person name="Lee B.W."/>
            <person name="Cho H.T."/>
            <person name="Choi H.S."/>
            <person name="Lee M.S."/>
            <person name="Yu Y."/>
            <person name="Do Choi Y."/>
            <person name="Park B.S."/>
            <person name="van Deynze A."/>
            <person name="Ashrafi H."/>
            <person name="Hill T."/>
            <person name="Kim W.T."/>
            <person name="Pai H.S."/>
            <person name="Ahn H.K."/>
            <person name="Yeam I."/>
            <person name="Giovannoni J.J."/>
            <person name="Rose J.K."/>
            <person name="Sorensen I."/>
            <person name="Lee S.J."/>
            <person name="Kim R.W."/>
            <person name="Choi I.Y."/>
            <person name="Choi B.S."/>
            <person name="Lim J.S."/>
            <person name="Lee Y.H."/>
            <person name="Choi D."/>
        </authorList>
    </citation>
    <scope>NUCLEOTIDE SEQUENCE [LARGE SCALE GENOMIC DNA]</scope>
    <source>
        <strain evidence="5">cv. CM334</strain>
    </source>
</reference>
<sequence length="1108" mass="124705">MQFYKMHDLIHDLAKEVANGEFFSIIEAEDTAIVPDQTLHASCLFKIDGSSAFPHSFYRKHMKLRTIMYLNSYSISVMSNSAFERMLSSFARLRVLYVGQLDIEFLPQSLGGLKHLRYLSISSESIVTLPNTITKLHNLQVLKLDNCRKLKNLPRDIWRLVSLRRLACRGCSSLTHIPPGLLQLTSLMHLDFDGCSSLKDMLPGMGQLTSLRTLPSFIIGQESCISGEAIDKLNELKGLVDLRNSLSIKFIGRVRANGRRTPTDIVKRMKHLRQLSVQFRYGLLGDVDTGADLMMLEALQPHQNIERLPIENYSGSRFPSWLMVDNLGLLLPNLAHLHIKDCNKCQKLPPLWKLPSLQSLKLWNLDELEGYDDKFMQPSKTHERYCFSSLKQLELQRISEKILKQILCPPPHHPSPFCNLKHLSLYSVEGLAIMPEDVFKNLMSLQSLIILDCKNPVSLSTNLTHLTSLYDLYISNCPLLDLSVDEEAMHFEVWGNLSTLTLRGLDKLISLPLWLRHFSTTLKSIHIHGCPNLATIPKWIGDLIALNLLAIYDSLMLTSLPEGMRSLTALQTLYIAPCSSILMQRCKKEAGKDWPKIAHIPNVMIRGYDTRSPSPMVQDGLKENVGVSIMMVEMVGIVVTVMMMTIGSGGDSDVKLVDVSSWREWPLGRNIVTREINLSVESLVLDSSLETLDAWEIEDKKSKLGKFYTVQSSFTLKVISICSKDGFRLKKRSGYYNNATNVISAYLDTMSRDLTMENKRLDHMVGQREQLGCPNTRLEEGRSSCELRGKNTIPYTPMNLECCVVASSGQLDIVADLPRVEVFESPYCDSPRDVRLREDQILVVSTQALVDPLDDEIDSSCKNDLCPFSARPYNLNKVLLPIDKSTHTLVDPCANQGESTLVCELPTTGEDVNEDQLTHECIPLLEHMCGMLKKSQVSFGVYRVDHDGAHDSLDILCGKSLASSFLHRDHIYGNIVNNGICRFEVGLLGRVSLFLNISLPLMSNVMRISGSDILGEGRANLSLNPWLLLPFDLGTLPKHGNFYTSHLMFGQEDKQCLIVGANEGTKGSSLSLFVNNDLFLCSIYTKVIMFNTKDPWVYSKFVPPWHGM</sequence>
<feature type="domain" description="R13L1/DRL21-like LRR repeat region" evidence="3">
    <location>
        <begin position="233"/>
        <end position="364"/>
    </location>
</feature>
<dbReference type="EMBL" id="AYRZ02000003">
    <property type="protein sequence ID" value="PHT85185.1"/>
    <property type="molecule type" value="Genomic_DNA"/>
</dbReference>
<protein>
    <submittedName>
        <fullName evidence="4">Uncharacterized protein</fullName>
    </submittedName>
</protein>
<dbReference type="SUPFAM" id="SSF52058">
    <property type="entry name" value="L domain-like"/>
    <property type="match status" value="1"/>
</dbReference>
<comment type="caution">
    <text evidence="4">The sequence shown here is derived from an EMBL/GenBank/DDBJ whole genome shotgun (WGS) entry which is preliminary data.</text>
</comment>
<evidence type="ECO:0000313" key="4">
    <source>
        <dbReference type="EMBL" id="PHT85185.1"/>
    </source>
</evidence>